<reference evidence="3 4" key="1">
    <citation type="submission" date="2017-12" db="EMBL/GenBank/DDBJ databases">
        <title>The genome sequence of Caulobacter flavus CGMCC1 15093.</title>
        <authorList>
            <person name="Gao J."/>
            <person name="Mao X."/>
            <person name="Sun J."/>
        </authorList>
    </citation>
    <scope>NUCLEOTIDE SEQUENCE [LARGE SCALE GENOMIC DNA]</scope>
    <source>
        <strain evidence="3 4">CGMCC1 15093</strain>
    </source>
</reference>
<name>A0A2N5CWJ0_9CAUL</name>
<reference evidence="2 5" key="2">
    <citation type="submission" date="2018-01" db="EMBL/GenBank/DDBJ databases">
        <title>Complete genome sequence of Caulobacter flavus RHGG3.</title>
        <authorList>
            <person name="Yang E."/>
        </authorList>
    </citation>
    <scope>NUCLEOTIDE SEQUENCE [LARGE SCALE GENOMIC DNA]</scope>
    <source>
        <strain evidence="2 5">RHGG3</strain>
    </source>
</reference>
<protein>
    <submittedName>
        <fullName evidence="3">Uncharacterized protein</fullName>
    </submittedName>
</protein>
<evidence type="ECO:0000313" key="5">
    <source>
        <dbReference type="Proteomes" id="UP000281192"/>
    </source>
</evidence>
<dbReference type="KEGG" id="cfh:C1707_14350"/>
<feature type="region of interest" description="Disordered" evidence="1">
    <location>
        <begin position="60"/>
        <end position="83"/>
    </location>
</feature>
<dbReference type="Proteomes" id="UP000234483">
    <property type="component" value="Unassembled WGS sequence"/>
</dbReference>
<evidence type="ECO:0000256" key="1">
    <source>
        <dbReference type="SAM" id="MobiDB-lite"/>
    </source>
</evidence>
<dbReference type="EMBL" id="CP026100">
    <property type="protein sequence ID" value="AYV47345.1"/>
    <property type="molecule type" value="Genomic_DNA"/>
</dbReference>
<gene>
    <name evidence="2" type="ORF">C1707_14350</name>
    <name evidence="3" type="ORF">CFHF_05345</name>
</gene>
<evidence type="ECO:0000313" key="2">
    <source>
        <dbReference type="EMBL" id="AYV47345.1"/>
    </source>
</evidence>
<dbReference type="EMBL" id="PJRQ01000011">
    <property type="protein sequence ID" value="PLR18188.1"/>
    <property type="molecule type" value="Genomic_DNA"/>
</dbReference>
<dbReference type="Proteomes" id="UP000281192">
    <property type="component" value="Chromosome"/>
</dbReference>
<organism evidence="3 4">
    <name type="scientific">Caulobacter flavus</name>
    <dbReference type="NCBI Taxonomy" id="1679497"/>
    <lineage>
        <taxon>Bacteria</taxon>
        <taxon>Pseudomonadati</taxon>
        <taxon>Pseudomonadota</taxon>
        <taxon>Alphaproteobacteria</taxon>
        <taxon>Caulobacterales</taxon>
        <taxon>Caulobacteraceae</taxon>
        <taxon>Caulobacter</taxon>
    </lineage>
</organism>
<keyword evidence="5" id="KW-1185">Reference proteome</keyword>
<dbReference type="RefSeq" id="WP_101712001.1">
    <property type="nucleotide sequence ID" value="NZ_CP026100.1"/>
</dbReference>
<dbReference type="AlphaFoldDB" id="A0A2N5CWJ0"/>
<sequence length="95" mass="9799">MAVWLQYLLAFTALLVLAPLIACLARRFGAQARGGLALASVLLGFGAVVDPPSKQAIEAVEPAKGPAENDEPPLARGPAAAHPDIEWAEAISGQT</sequence>
<evidence type="ECO:0000313" key="4">
    <source>
        <dbReference type="Proteomes" id="UP000234483"/>
    </source>
</evidence>
<accession>A0A2N5CWJ0</accession>
<evidence type="ECO:0000313" key="3">
    <source>
        <dbReference type="EMBL" id="PLR18188.1"/>
    </source>
</evidence>
<proteinExistence type="predicted"/>
<dbReference type="OrthoDB" id="7193233at2"/>